<organism evidence="11 12">
    <name type="scientific">Rothia amarae</name>
    <dbReference type="NCBI Taxonomy" id="169480"/>
    <lineage>
        <taxon>Bacteria</taxon>
        <taxon>Bacillati</taxon>
        <taxon>Actinomycetota</taxon>
        <taxon>Actinomycetes</taxon>
        <taxon>Micrococcales</taxon>
        <taxon>Micrococcaceae</taxon>
        <taxon>Rothia</taxon>
    </lineage>
</organism>
<dbReference type="Proteomes" id="UP000516421">
    <property type="component" value="Chromosome"/>
</dbReference>
<accession>A0A7H2BMR9</accession>
<feature type="transmembrane region" description="Helical" evidence="10">
    <location>
        <begin position="114"/>
        <end position="134"/>
    </location>
</feature>
<protein>
    <recommendedName>
        <fullName evidence="13">Integral membrane protein</fullName>
    </recommendedName>
</protein>
<dbReference type="KEGG" id="rama:IDM48_03805"/>
<feature type="transmembrane region" description="Helical" evidence="10">
    <location>
        <begin position="316"/>
        <end position="336"/>
    </location>
</feature>
<feature type="transmembrane region" description="Helical" evidence="10">
    <location>
        <begin position="370"/>
        <end position="389"/>
    </location>
</feature>
<keyword evidence="8 10" id="KW-1133">Transmembrane helix</keyword>
<dbReference type="GO" id="GO:0016020">
    <property type="term" value="C:membrane"/>
    <property type="evidence" value="ECO:0007669"/>
    <property type="project" value="GOC"/>
</dbReference>
<evidence type="ECO:0000256" key="10">
    <source>
        <dbReference type="SAM" id="Phobius"/>
    </source>
</evidence>
<evidence type="ECO:0000256" key="7">
    <source>
        <dbReference type="ARBA" id="ARBA00022824"/>
    </source>
</evidence>
<feature type="transmembrane region" description="Helical" evidence="10">
    <location>
        <begin position="186"/>
        <end position="211"/>
    </location>
</feature>
<evidence type="ECO:0000256" key="2">
    <source>
        <dbReference type="ARBA" id="ARBA00004687"/>
    </source>
</evidence>
<dbReference type="GO" id="GO:0000009">
    <property type="term" value="F:alpha-1,6-mannosyltransferase activity"/>
    <property type="evidence" value="ECO:0007669"/>
    <property type="project" value="InterPro"/>
</dbReference>
<evidence type="ECO:0000256" key="9">
    <source>
        <dbReference type="ARBA" id="ARBA00023136"/>
    </source>
</evidence>
<keyword evidence="5" id="KW-0808">Transferase</keyword>
<feature type="transmembrane region" description="Helical" evidence="10">
    <location>
        <begin position="264"/>
        <end position="283"/>
    </location>
</feature>
<keyword evidence="9 10" id="KW-0472">Membrane</keyword>
<proteinExistence type="predicted"/>
<keyword evidence="6 10" id="KW-0812">Transmembrane</keyword>
<keyword evidence="7" id="KW-0256">Endoplasmic reticulum</keyword>
<feature type="transmembrane region" description="Helical" evidence="10">
    <location>
        <begin position="15"/>
        <end position="37"/>
    </location>
</feature>
<evidence type="ECO:0008006" key="13">
    <source>
        <dbReference type="Google" id="ProtNLM"/>
    </source>
</evidence>
<dbReference type="GO" id="GO:0004376">
    <property type="term" value="F:GPI mannosyltransferase activity"/>
    <property type="evidence" value="ECO:0007669"/>
    <property type="project" value="InterPro"/>
</dbReference>
<evidence type="ECO:0000256" key="5">
    <source>
        <dbReference type="ARBA" id="ARBA00022679"/>
    </source>
</evidence>
<dbReference type="AlphaFoldDB" id="A0A7H2BMR9"/>
<evidence type="ECO:0000313" key="11">
    <source>
        <dbReference type="EMBL" id="QNV40965.1"/>
    </source>
</evidence>
<dbReference type="PANTHER" id="PTHR12468">
    <property type="entry name" value="GPI MANNOSYLTRANSFERASE 2"/>
    <property type="match status" value="1"/>
</dbReference>
<evidence type="ECO:0000313" key="12">
    <source>
        <dbReference type="Proteomes" id="UP000516421"/>
    </source>
</evidence>
<dbReference type="InterPro" id="IPR007315">
    <property type="entry name" value="PIG-V/Gpi18"/>
</dbReference>
<keyword evidence="4" id="KW-0328">Glycosyltransferase</keyword>
<sequence>MAWESYQKAFRSANIYVQVLIIFAVSRVFGWVLFTVVGKQEKYSPWSDQPMDYLSFVNIWDADWYRKIAETGYPTQLPLTPTGTVAENPWAFYPLYPLVNSALMNLLGVSYPPVAAAVSLVSGFGAACLIYRLFETSLRTLRAGRVSAVLSEPSSVESMALWGVAVFSFAPISPVLQVAYAESLNLLFVAAVLLALMNRKFWWAVLLAIPACFSRPVGVPLGATAGLLWLIAWIIDARGMHTGADQPGAPLGWSKSFAQHASQLISALLICGIALLWPLIAWIRTGRVDAYTATETAWRGSDLYLVAPWFKQSTEYFGAAGPILFIVLLIGFIVLLSSRLIRRTLHPVLIMWCACYAAYLVLFLNPQSSLFRMLLPLFPLALVTVAVSADRAYRMLLVLGGAALQFGWVGWLWHWKQLPTGGDYPP</sequence>
<comment type="subcellular location">
    <subcellularLocation>
        <location evidence="1">Endoplasmic reticulum membrane</location>
        <topology evidence="1">Multi-pass membrane protein</topology>
    </subcellularLocation>
</comment>
<evidence type="ECO:0000256" key="1">
    <source>
        <dbReference type="ARBA" id="ARBA00004477"/>
    </source>
</evidence>
<evidence type="ECO:0000256" key="3">
    <source>
        <dbReference type="ARBA" id="ARBA00022502"/>
    </source>
</evidence>
<keyword evidence="12" id="KW-1185">Reference proteome</keyword>
<evidence type="ECO:0000256" key="4">
    <source>
        <dbReference type="ARBA" id="ARBA00022676"/>
    </source>
</evidence>
<dbReference type="EMBL" id="CP061538">
    <property type="protein sequence ID" value="QNV40965.1"/>
    <property type="molecule type" value="Genomic_DNA"/>
</dbReference>
<evidence type="ECO:0000256" key="8">
    <source>
        <dbReference type="ARBA" id="ARBA00022989"/>
    </source>
</evidence>
<feature type="transmembrane region" description="Helical" evidence="10">
    <location>
        <begin position="217"/>
        <end position="235"/>
    </location>
</feature>
<dbReference type="GO" id="GO:0031501">
    <property type="term" value="C:mannosyltransferase complex"/>
    <property type="evidence" value="ECO:0007669"/>
    <property type="project" value="TreeGrafter"/>
</dbReference>
<reference evidence="11 12" key="1">
    <citation type="submission" date="2020-09" db="EMBL/GenBank/DDBJ databases">
        <title>Investigation of environmental microbe.</title>
        <authorList>
            <person name="Ou Y."/>
            <person name="Kang Q."/>
        </authorList>
    </citation>
    <scope>NUCLEOTIDE SEQUENCE [LARGE SCALE GENOMIC DNA]</scope>
    <source>
        <strain evidence="11 12">KJZ-9</strain>
    </source>
</reference>
<dbReference type="GO" id="GO:0006506">
    <property type="term" value="P:GPI anchor biosynthetic process"/>
    <property type="evidence" value="ECO:0007669"/>
    <property type="project" value="UniProtKB-KW"/>
</dbReference>
<evidence type="ECO:0000256" key="6">
    <source>
        <dbReference type="ARBA" id="ARBA00022692"/>
    </source>
</evidence>
<comment type="pathway">
    <text evidence="2">Glycolipid biosynthesis; glycosylphosphatidylinositol-anchor biosynthesis.</text>
</comment>
<dbReference type="PANTHER" id="PTHR12468:SF2">
    <property type="entry name" value="GPI MANNOSYLTRANSFERASE 2"/>
    <property type="match status" value="1"/>
</dbReference>
<keyword evidence="3" id="KW-0337">GPI-anchor biosynthesis</keyword>
<feature type="transmembrane region" description="Helical" evidence="10">
    <location>
        <begin position="348"/>
        <end position="364"/>
    </location>
</feature>
<gene>
    <name evidence="11" type="ORF">IDM48_03805</name>
</gene>
<feature type="transmembrane region" description="Helical" evidence="10">
    <location>
        <begin position="396"/>
        <end position="415"/>
    </location>
</feature>
<name>A0A7H2BMR9_9MICC</name>